<sequence>MHKMEKINRRTWSNPLDRRYYRKSKGYLNHGERTVFEAALERGGYGTTLDIGVGGGRTAALLVPVVRDYVGIDYTPEMTALARSNYPGFDFRTMDARDLSAFPDGHFDLVVFSYNGIDSVGPEGREAILREVSRVLKPTGAFAFSTFNRNWTGFVGSRAGAGVAWTPDPLRLAYRLVMHGLGRVRRRLYMPLEQREGEHAILLHPAHNFGIMVYTTTPSQLRAQLAAAGFAGDPDLYSDDGARLSSGTLAEVEQFHVLAFKQLPGWPRTSGSMPTA</sequence>
<proteinExistence type="predicted"/>
<dbReference type="GO" id="GO:0032259">
    <property type="term" value="P:methylation"/>
    <property type="evidence" value="ECO:0007669"/>
    <property type="project" value="UniProtKB-KW"/>
</dbReference>
<dbReference type="GO" id="GO:0008757">
    <property type="term" value="F:S-adenosylmethionine-dependent methyltransferase activity"/>
    <property type="evidence" value="ECO:0007669"/>
    <property type="project" value="InterPro"/>
</dbReference>
<dbReference type="InterPro" id="IPR050508">
    <property type="entry name" value="Methyltransf_Superfamily"/>
</dbReference>
<dbReference type="Gene3D" id="3.40.50.150">
    <property type="entry name" value="Vaccinia Virus protein VP39"/>
    <property type="match status" value="1"/>
</dbReference>
<evidence type="ECO:0000313" key="3">
    <source>
        <dbReference type="Proteomes" id="UP000246352"/>
    </source>
</evidence>
<gene>
    <name evidence="2" type="ORF">DFR52_103331</name>
</gene>
<accession>A0A317PHM1</accession>
<evidence type="ECO:0000313" key="2">
    <source>
        <dbReference type="EMBL" id="PWW00129.1"/>
    </source>
</evidence>
<protein>
    <submittedName>
        <fullName evidence="2">Methyltransferase family protein</fullName>
    </submittedName>
</protein>
<keyword evidence="2" id="KW-0489">Methyltransferase</keyword>
<dbReference type="InterPro" id="IPR029063">
    <property type="entry name" value="SAM-dependent_MTases_sf"/>
</dbReference>
<dbReference type="Pfam" id="PF08241">
    <property type="entry name" value="Methyltransf_11"/>
    <property type="match status" value="1"/>
</dbReference>
<organism evidence="2 3">
    <name type="scientific">Hoeflea marina</name>
    <dbReference type="NCBI Taxonomy" id="274592"/>
    <lineage>
        <taxon>Bacteria</taxon>
        <taxon>Pseudomonadati</taxon>
        <taxon>Pseudomonadota</taxon>
        <taxon>Alphaproteobacteria</taxon>
        <taxon>Hyphomicrobiales</taxon>
        <taxon>Rhizobiaceae</taxon>
        <taxon>Hoeflea</taxon>
    </lineage>
</organism>
<dbReference type="InterPro" id="IPR013216">
    <property type="entry name" value="Methyltransf_11"/>
</dbReference>
<evidence type="ECO:0000259" key="1">
    <source>
        <dbReference type="Pfam" id="PF08241"/>
    </source>
</evidence>
<dbReference type="PANTHER" id="PTHR42912">
    <property type="entry name" value="METHYLTRANSFERASE"/>
    <property type="match status" value="1"/>
</dbReference>
<dbReference type="Proteomes" id="UP000246352">
    <property type="component" value="Unassembled WGS sequence"/>
</dbReference>
<reference evidence="2 3" key="1">
    <citation type="submission" date="2018-05" db="EMBL/GenBank/DDBJ databases">
        <title>Genomic Encyclopedia of Type Strains, Phase IV (KMG-IV): sequencing the most valuable type-strain genomes for metagenomic binning, comparative biology and taxonomic classification.</title>
        <authorList>
            <person name="Goeker M."/>
        </authorList>
    </citation>
    <scope>NUCLEOTIDE SEQUENCE [LARGE SCALE GENOMIC DNA]</scope>
    <source>
        <strain evidence="2 3">DSM 16791</strain>
    </source>
</reference>
<dbReference type="EMBL" id="QGTR01000003">
    <property type="protein sequence ID" value="PWW00129.1"/>
    <property type="molecule type" value="Genomic_DNA"/>
</dbReference>
<keyword evidence="2" id="KW-0808">Transferase</keyword>
<comment type="caution">
    <text evidence="2">The sequence shown here is derived from an EMBL/GenBank/DDBJ whole genome shotgun (WGS) entry which is preliminary data.</text>
</comment>
<dbReference type="AlphaFoldDB" id="A0A317PHM1"/>
<dbReference type="OrthoDB" id="9777830at2"/>
<keyword evidence="3" id="KW-1185">Reference proteome</keyword>
<dbReference type="CDD" id="cd02440">
    <property type="entry name" value="AdoMet_MTases"/>
    <property type="match status" value="1"/>
</dbReference>
<feature type="domain" description="Methyltransferase type 11" evidence="1">
    <location>
        <begin position="49"/>
        <end position="144"/>
    </location>
</feature>
<name>A0A317PHM1_9HYPH</name>
<dbReference type="SUPFAM" id="SSF53335">
    <property type="entry name" value="S-adenosyl-L-methionine-dependent methyltransferases"/>
    <property type="match status" value="1"/>
</dbReference>